<keyword evidence="1" id="KW-0472">Membrane</keyword>
<dbReference type="Proteomes" id="UP000217784">
    <property type="component" value="Unassembled WGS sequence"/>
</dbReference>
<dbReference type="RefSeq" id="WP_095651958.1">
    <property type="nucleotide sequence ID" value="NZ_LMVM01000001.1"/>
</dbReference>
<gene>
    <name evidence="2" type="ORF">ASJ80_15940</name>
</gene>
<evidence type="ECO:0000313" key="3">
    <source>
        <dbReference type="Proteomes" id="UP000217784"/>
    </source>
</evidence>
<keyword evidence="1" id="KW-0812">Transmembrane</keyword>
<keyword evidence="1" id="KW-1133">Transmembrane helix</keyword>
<accession>A0A2A2HAE3</accession>
<evidence type="ECO:0000313" key="2">
    <source>
        <dbReference type="EMBL" id="PAV06315.1"/>
    </source>
</evidence>
<sequence>MSSDSNRGKSFDLNFFENLKRSNDDHGYLICHKCYGYYPLKENESPDDFLECECGSDLEFYEDIDDFIKIKDSKDLNGDNSGTVNGNYDELQEIENALKSKSEKRKKFFEDLSMRIKMQEDILAEINYGENGLWDTLEEKTLDESIIETAAVNMVVQENNFLSHVKKQRSRVEHAESHYFTKISATLFIITAFVLLFLYATT</sequence>
<name>A0A2A2HAE3_METBR</name>
<evidence type="ECO:0000256" key="1">
    <source>
        <dbReference type="SAM" id="Phobius"/>
    </source>
</evidence>
<reference evidence="2 3" key="1">
    <citation type="journal article" date="2017" name="BMC Genomics">
        <title>Genomic analysis of methanogenic archaea reveals a shift towards energy conservation.</title>
        <authorList>
            <person name="Gilmore S.P."/>
            <person name="Henske J.K."/>
            <person name="Sexton J.A."/>
            <person name="Solomon K.V."/>
            <person name="Seppala S."/>
            <person name="Yoo J.I."/>
            <person name="Huyett L.M."/>
            <person name="Pressman A."/>
            <person name="Cogan J.Z."/>
            <person name="Kivenson V."/>
            <person name="Peng X."/>
            <person name="Tan Y."/>
            <person name="Valentine D.L."/>
            <person name="O'Malley M.A."/>
        </authorList>
    </citation>
    <scope>NUCLEOTIDE SEQUENCE [LARGE SCALE GENOMIC DNA]</scope>
    <source>
        <strain evidence="2 3">M.o.H.</strain>
    </source>
</reference>
<proteinExistence type="predicted"/>
<organism evidence="2 3">
    <name type="scientific">Methanobacterium bryantii</name>
    <dbReference type="NCBI Taxonomy" id="2161"/>
    <lineage>
        <taxon>Archaea</taxon>
        <taxon>Methanobacteriati</taxon>
        <taxon>Methanobacteriota</taxon>
        <taxon>Methanomada group</taxon>
        <taxon>Methanobacteria</taxon>
        <taxon>Methanobacteriales</taxon>
        <taxon>Methanobacteriaceae</taxon>
        <taxon>Methanobacterium</taxon>
    </lineage>
</organism>
<dbReference type="AlphaFoldDB" id="A0A2A2HAE3"/>
<dbReference type="OrthoDB" id="374685at2157"/>
<protein>
    <submittedName>
        <fullName evidence="2">Uncharacterized protein</fullName>
    </submittedName>
</protein>
<keyword evidence="3" id="KW-1185">Reference proteome</keyword>
<comment type="caution">
    <text evidence="2">The sequence shown here is derived from an EMBL/GenBank/DDBJ whole genome shotgun (WGS) entry which is preliminary data.</text>
</comment>
<dbReference type="EMBL" id="LMVM01000001">
    <property type="protein sequence ID" value="PAV06315.1"/>
    <property type="molecule type" value="Genomic_DNA"/>
</dbReference>
<feature type="transmembrane region" description="Helical" evidence="1">
    <location>
        <begin position="179"/>
        <end position="200"/>
    </location>
</feature>